<sequence length="169" mass="18908">MVMAMTQSPNKRSIIPYYFVAFFLVVLIANIIMIYIALSSWTGLETKNHYVKGLQYNEALHAQAKQDALGWTSQASLEVISGLSGKLIVQMGQADGEPLTHASVLVKIIRPTHHGFDQDLKLVETTPGQYEGQVTLPLSGNWDLKQIVVRGEDSFQKMDRIFVEEKADQ</sequence>
<keyword evidence="1" id="KW-0812">Transmembrane</keyword>
<feature type="transmembrane region" description="Helical" evidence="1">
    <location>
        <begin position="15"/>
        <end position="38"/>
    </location>
</feature>
<dbReference type="OrthoDB" id="1495896at2"/>
<evidence type="ECO:0000313" key="2">
    <source>
        <dbReference type="EMBL" id="RED51016.1"/>
    </source>
</evidence>
<protein>
    <submittedName>
        <fullName evidence="2">Nitrogen fixation protein FixH</fullName>
    </submittedName>
</protein>
<evidence type="ECO:0000256" key="1">
    <source>
        <dbReference type="SAM" id="Phobius"/>
    </source>
</evidence>
<keyword evidence="3" id="KW-1185">Reference proteome</keyword>
<dbReference type="AlphaFoldDB" id="A0A3D9HQ25"/>
<dbReference type="InterPro" id="IPR008620">
    <property type="entry name" value="FixH"/>
</dbReference>
<evidence type="ECO:0000313" key="3">
    <source>
        <dbReference type="Proteomes" id="UP000256845"/>
    </source>
</evidence>
<dbReference type="Proteomes" id="UP000256845">
    <property type="component" value="Unassembled WGS sequence"/>
</dbReference>
<accession>A0A3D9HQ25</accession>
<gene>
    <name evidence="2" type="ORF">DFP90_104292</name>
</gene>
<name>A0A3D9HQ25_9PROT</name>
<keyword evidence="1" id="KW-1133">Transmembrane helix</keyword>
<comment type="caution">
    <text evidence="2">The sequence shown here is derived from an EMBL/GenBank/DDBJ whole genome shotgun (WGS) entry which is preliminary data.</text>
</comment>
<dbReference type="Pfam" id="PF05751">
    <property type="entry name" value="FixH"/>
    <property type="match status" value="1"/>
</dbReference>
<organism evidence="2 3">
    <name type="scientific">Aestuariispira insulae</name>
    <dbReference type="NCBI Taxonomy" id="1461337"/>
    <lineage>
        <taxon>Bacteria</taxon>
        <taxon>Pseudomonadati</taxon>
        <taxon>Pseudomonadota</taxon>
        <taxon>Alphaproteobacteria</taxon>
        <taxon>Rhodospirillales</taxon>
        <taxon>Kiloniellaceae</taxon>
        <taxon>Aestuariispira</taxon>
    </lineage>
</organism>
<keyword evidence="1" id="KW-0472">Membrane</keyword>
<reference evidence="2 3" key="1">
    <citation type="submission" date="2018-07" db="EMBL/GenBank/DDBJ databases">
        <title>Genomic Encyclopedia of Type Strains, Phase III (KMG-III): the genomes of soil and plant-associated and newly described type strains.</title>
        <authorList>
            <person name="Whitman W."/>
        </authorList>
    </citation>
    <scope>NUCLEOTIDE SEQUENCE [LARGE SCALE GENOMIC DNA]</scope>
    <source>
        <strain evidence="2 3">CECT 8488</strain>
    </source>
</reference>
<proteinExistence type="predicted"/>
<dbReference type="EMBL" id="QRDW01000004">
    <property type="protein sequence ID" value="RED51016.1"/>
    <property type="molecule type" value="Genomic_DNA"/>
</dbReference>